<evidence type="ECO:0000313" key="3">
    <source>
        <dbReference type="Proteomes" id="UP001241110"/>
    </source>
</evidence>
<dbReference type="RefSeq" id="WP_313983449.1">
    <property type="nucleotide sequence ID" value="NZ_JASJOS010000011.1"/>
</dbReference>
<dbReference type="EMBL" id="JASJOS010000011">
    <property type="protein sequence ID" value="MDJ1483505.1"/>
    <property type="molecule type" value="Genomic_DNA"/>
</dbReference>
<evidence type="ECO:0000313" key="2">
    <source>
        <dbReference type="EMBL" id="MDJ1483505.1"/>
    </source>
</evidence>
<feature type="transmembrane region" description="Helical" evidence="1">
    <location>
        <begin position="31"/>
        <end position="48"/>
    </location>
</feature>
<dbReference type="Proteomes" id="UP001241110">
    <property type="component" value="Unassembled WGS sequence"/>
</dbReference>
<sequence length="49" mass="6012">MERTTHVTFDKSAYNPVVFKTYKLVKKLTKYTIYITMLYFMFEGFMAWK</sequence>
<reference evidence="2" key="1">
    <citation type="submission" date="2023-05" db="EMBL/GenBank/DDBJ databases">
        <authorList>
            <person name="Zhang X."/>
        </authorList>
    </citation>
    <scope>NUCLEOTIDE SEQUENCE</scope>
    <source>
        <strain evidence="2">YF14B1</strain>
    </source>
</reference>
<protein>
    <submittedName>
        <fullName evidence="2">Uncharacterized protein</fullName>
    </submittedName>
</protein>
<keyword evidence="1" id="KW-0812">Transmembrane</keyword>
<evidence type="ECO:0000256" key="1">
    <source>
        <dbReference type="SAM" id="Phobius"/>
    </source>
</evidence>
<comment type="caution">
    <text evidence="2">The sequence shown here is derived from an EMBL/GenBank/DDBJ whole genome shotgun (WGS) entry which is preliminary data.</text>
</comment>
<accession>A0AAE3QUJ2</accession>
<organism evidence="2 3">
    <name type="scientific">Xanthocytophaga flava</name>
    <dbReference type="NCBI Taxonomy" id="3048013"/>
    <lineage>
        <taxon>Bacteria</taxon>
        <taxon>Pseudomonadati</taxon>
        <taxon>Bacteroidota</taxon>
        <taxon>Cytophagia</taxon>
        <taxon>Cytophagales</taxon>
        <taxon>Rhodocytophagaceae</taxon>
        <taxon>Xanthocytophaga</taxon>
    </lineage>
</organism>
<keyword evidence="1" id="KW-1133">Transmembrane helix</keyword>
<keyword evidence="1" id="KW-0472">Membrane</keyword>
<name>A0AAE3QUJ2_9BACT</name>
<gene>
    <name evidence="2" type="ORF">QNI16_23605</name>
</gene>
<proteinExistence type="predicted"/>
<dbReference type="AlphaFoldDB" id="A0AAE3QUJ2"/>